<dbReference type="GeneID" id="6754857"/>
<evidence type="ECO:0000256" key="3">
    <source>
        <dbReference type="ARBA" id="ARBA00023128"/>
    </source>
</evidence>
<accession>B3RZ06</accession>
<dbReference type="GO" id="GO:0006120">
    <property type="term" value="P:mitochondrial electron transport, NADH to ubiquinone"/>
    <property type="evidence" value="ECO:0000318"/>
    <property type="project" value="GO_Central"/>
</dbReference>
<name>B3RZ06_TRIAD</name>
<evidence type="ECO:0000256" key="4">
    <source>
        <dbReference type="ARBA" id="ARBA00023186"/>
    </source>
</evidence>
<dbReference type="RefSeq" id="XP_002113287.1">
    <property type="nucleotide sequence ID" value="XM_002113251.1"/>
</dbReference>
<dbReference type="InterPro" id="IPR039131">
    <property type="entry name" value="NDUFAF1"/>
</dbReference>
<dbReference type="GO" id="GO:0051082">
    <property type="term" value="F:unfolded protein binding"/>
    <property type="evidence" value="ECO:0000318"/>
    <property type="project" value="GO_Central"/>
</dbReference>
<dbReference type="OrthoDB" id="42561at2759"/>
<comment type="subcellular location">
    <subcellularLocation>
        <location evidence="1">Mitochondrion</location>
    </subcellularLocation>
</comment>
<dbReference type="AlphaFoldDB" id="B3RZ06"/>
<comment type="similarity">
    <text evidence="2">Belongs to the CIA30 family.</text>
</comment>
<keyword evidence="7" id="KW-1185">Reference proteome</keyword>
<dbReference type="OMA" id="WIKAVAQ"/>
<reference evidence="6 7" key="1">
    <citation type="journal article" date="2008" name="Nature">
        <title>The Trichoplax genome and the nature of placozoans.</title>
        <authorList>
            <person name="Srivastava M."/>
            <person name="Begovic E."/>
            <person name="Chapman J."/>
            <person name="Putnam N.H."/>
            <person name="Hellsten U."/>
            <person name="Kawashima T."/>
            <person name="Kuo A."/>
            <person name="Mitros T."/>
            <person name="Salamov A."/>
            <person name="Carpenter M.L."/>
            <person name="Signorovitch A.Y."/>
            <person name="Moreno M.A."/>
            <person name="Kamm K."/>
            <person name="Grimwood J."/>
            <person name="Schmutz J."/>
            <person name="Shapiro H."/>
            <person name="Grigoriev I.V."/>
            <person name="Buss L.W."/>
            <person name="Schierwater B."/>
            <person name="Dellaporta S.L."/>
            <person name="Rokhsar D.S."/>
        </authorList>
    </citation>
    <scope>NUCLEOTIDE SEQUENCE [LARGE SCALE GENOMIC DNA]</scope>
    <source>
        <strain evidence="6 7">Grell-BS-1999</strain>
    </source>
</reference>
<dbReference type="Pfam" id="PF08547">
    <property type="entry name" value="CIA30"/>
    <property type="match status" value="1"/>
</dbReference>
<dbReference type="SUPFAM" id="SSF49785">
    <property type="entry name" value="Galactose-binding domain-like"/>
    <property type="match status" value="1"/>
</dbReference>
<protein>
    <recommendedName>
        <fullName evidence="5">NADH:ubiquinone oxidoreductase intermediate-associated protein 30 domain-containing protein</fullName>
    </recommendedName>
</protein>
<dbReference type="Gene3D" id="2.60.120.430">
    <property type="entry name" value="Galactose-binding lectin"/>
    <property type="match status" value="1"/>
</dbReference>
<dbReference type="HOGENOM" id="CLU_059028_4_0_1"/>
<dbReference type="PhylomeDB" id="B3RZ06"/>
<dbReference type="FunCoup" id="B3RZ06">
    <property type="interactions" value="402"/>
</dbReference>
<dbReference type="InParanoid" id="B3RZ06"/>
<evidence type="ECO:0000256" key="2">
    <source>
        <dbReference type="ARBA" id="ARBA00007884"/>
    </source>
</evidence>
<feature type="domain" description="NADH:ubiquinone oxidoreductase intermediate-associated protein 30" evidence="5">
    <location>
        <begin position="27"/>
        <end position="198"/>
    </location>
</feature>
<gene>
    <name evidence="6" type="ORF">TRIADDRAFT_57282</name>
</gene>
<keyword evidence="4" id="KW-0143">Chaperone</keyword>
<organism evidence="6 7">
    <name type="scientific">Trichoplax adhaerens</name>
    <name type="common">Trichoplax reptans</name>
    <dbReference type="NCBI Taxonomy" id="10228"/>
    <lineage>
        <taxon>Eukaryota</taxon>
        <taxon>Metazoa</taxon>
        <taxon>Placozoa</taxon>
        <taxon>Uniplacotomia</taxon>
        <taxon>Trichoplacea</taxon>
        <taxon>Trichoplacidae</taxon>
        <taxon>Trichoplax</taxon>
    </lineage>
</organism>
<dbReference type="CTD" id="6754857"/>
<keyword evidence="3" id="KW-0496">Mitochondrion</keyword>
<sequence length="243" mass="28050">MLRNLVGYISKRAEARVIVPQDEKIIWKFNSDKVVKEFYCFTDADLGGNSDGKFTLNSQNKALFSGTLSTKIKPGMQLKYTGFCSLRSIVPRRFPRGEILQDWSNFDAIEFRVRGDGRAYLVNLHHQTFRPDDLFQAFMFTRGGPDWESVRIPFSNFFLANSGYMQDKDADISYAIARIRTIGLLLADRVDGPFQLEIDNIKVVRSAMHITRGYHQNLTYKVNMDHYRKTEKYMKKNYGPVSG</sequence>
<evidence type="ECO:0000313" key="6">
    <source>
        <dbReference type="EMBL" id="EDV23761.1"/>
    </source>
</evidence>
<dbReference type="STRING" id="10228.B3RZ06"/>
<evidence type="ECO:0000259" key="5">
    <source>
        <dbReference type="Pfam" id="PF08547"/>
    </source>
</evidence>
<dbReference type="Proteomes" id="UP000009022">
    <property type="component" value="Unassembled WGS sequence"/>
</dbReference>
<dbReference type="GO" id="GO:0005739">
    <property type="term" value="C:mitochondrion"/>
    <property type="evidence" value="ECO:0000318"/>
    <property type="project" value="GO_Central"/>
</dbReference>
<evidence type="ECO:0000313" key="7">
    <source>
        <dbReference type="Proteomes" id="UP000009022"/>
    </source>
</evidence>
<dbReference type="InterPro" id="IPR013857">
    <property type="entry name" value="NADH-UbQ_OxRdtase-assoc_prot30"/>
</dbReference>
<evidence type="ECO:0000256" key="1">
    <source>
        <dbReference type="ARBA" id="ARBA00004173"/>
    </source>
</evidence>
<dbReference type="eggNOG" id="KOG2435">
    <property type="taxonomic scope" value="Eukaryota"/>
</dbReference>
<dbReference type="GO" id="GO:0032981">
    <property type="term" value="P:mitochondrial respiratory chain complex I assembly"/>
    <property type="evidence" value="ECO:0000318"/>
    <property type="project" value="GO_Central"/>
</dbReference>
<dbReference type="InterPro" id="IPR008979">
    <property type="entry name" value="Galactose-bd-like_sf"/>
</dbReference>
<dbReference type="PANTHER" id="PTHR13194:SF18">
    <property type="entry name" value="COMPLEX I INTERMEDIATE-ASSOCIATED PROTEIN 30, MITOCHONDRIAL"/>
    <property type="match status" value="1"/>
</dbReference>
<dbReference type="EMBL" id="DS985246">
    <property type="protein sequence ID" value="EDV23761.1"/>
    <property type="molecule type" value="Genomic_DNA"/>
</dbReference>
<dbReference type="PANTHER" id="PTHR13194">
    <property type="entry name" value="COMPLEX I INTERMEDIATE-ASSOCIATED PROTEIN 30"/>
    <property type="match status" value="1"/>
</dbReference>
<dbReference type="KEGG" id="tad:TRIADDRAFT_57282"/>
<proteinExistence type="inferred from homology"/>